<name>A0A9Q9WW40_CYPCA</name>
<dbReference type="AlphaFoldDB" id="A0A9Q9WW40"/>
<evidence type="ECO:0000256" key="1">
    <source>
        <dbReference type="ARBA" id="ARBA00008239"/>
    </source>
</evidence>
<dbReference type="InterPro" id="IPR001404">
    <property type="entry name" value="Hsp90_fam"/>
</dbReference>
<dbReference type="GO" id="GO:0140662">
    <property type="term" value="F:ATP-dependent protein folding chaperone"/>
    <property type="evidence" value="ECO:0007669"/>
    <property type="project" value="InterPro"/>
</dbReference>
<proteinExistence type="inferred from homology"/>
<dbReference type="KEGG" id="ccar:109081270"/>
<sequence length="87" mass="9755">MLYSKHEFQAETNKLLDIVSRSLYSEKEMFIRELISNSSDALEKLRHKMITAGGDTAAVEIHLQTDAAKDTFTIQVPSTHNSCITAL</sequence>
<evidence type="ECO:0000313" key="3">
    <source>
        <dbReference type="RefSeq" id="XP_042590654.1"/>
    </source>
</evidence>
<reference evidence="3" key="1">
    <citation type="submission" date="2025-08" db="UniProtKB">
        <authorList>
            <consortium name="RefSeq"/>
        </authorList>
    </citation>
    <scope>IDENTIFICATION</scope>
    <source>
        <tissue evidence="3">Muscle</tissue>
    </source>
</reference>
<dbReference type="Proteomes" id="UP001155660">
    <property type="component" value="Chromosome A3"/>
</dbReference>
<evidence type="ECO:0000256" key="2">
    <source>
        <dbReference type="ARBA" id="ARBA00023186"/>
    </source>
</evidence>
<dbReference type="GO" id="GO:0051082">
    <property type="term" value="F:unfolded protein binding"/>
    <property type="evidence" value="ECO:0007669"/>
    <property type="project" value="InterPro"/>
</dbReference>
<dbReference type="GeneID" id="109081270"/>
<protein>
    <submittedName>
        <fullName evidence="3">Heat shock protein 75 kDa, mitochondrial-like</fullName>
    </submittedName>
</protein>
<accession>A0A9Q9WW40</accession>
<gene>
    <name evidence="3" type="primary">LOC109081270</name>
</gene>
<organism evidence="3">
    <name type="scientific">Cyprinus carpio</name>
    <name type="common">Common carp</name>
    <dbReference type="NCBI Taxonomy" id="7962"/>
    <lineage>
        <taxon>Eukaryota</taxon>
        <taxon>Metazoa</taxon>
        <taxon>Chordata</taxon>
        <taxon>Craniata</taxon>
        <taxon>Vertebrata</taxon>
        <taxon>Euteleostomi</taxon>
        <taxon>Actinopterygii</taxon>
        <taxon>Neopterygii</taxon>
        <taxon>Teleostei</taxon>
        <taxon>Ostariophysi</taxon>
        <taxon>Cypriniformes</taxon>
        <taxon>Cyprinidae</taxon>
        <taxon>Cyprininae</taxon>
        <taxon>Cyprinus</taxon>
    </lineage>
</organism>
<dbReference type="PANTHER" id="PTHR11528">
    <property type="entry name" value="HEAT SHOCK PROTEIN 90 FAMILY MEMBER"/>
    <property type="match status" value="1"/>
</dbReference>
<dbReference type="RefSeq" id="XP_042590654.1">
    <property type="nucleotide sequence ID" value="XM_042734720.1"/>
</dbReference>
<comment type="similarity">
    <text evidence="1">Belongs to the heat shock protein 90 family.</text>
</comment>
<dbReference type="GO" id="GO:0005524">
    <property type="term" value="F:ATP binding"/>
    <property type="evidence" value="ECO:0007669"/>
    <property type="project" value="InterPro"/>
</dbReference>
<keyword evidence="2" id="KW-0143">Chaperone</keyword>
<dbReference type="OrthoDB" id="8939740at2759"/>
<dbReference type="GO" id="GO:0016887">
    <property type="term" value="F:ATP hydrolysis activity"/>
    <property type="evidence" value="ECO:0007669"/>
    <property type="project" value="InterPro"/>
</dbReference>